<organism evidence="11">
    <name type="scientific">Brevibacillus laterosporus</name>
    <name type="common">Bacillus laterosporus</name>
    <dbReference type="NCBI Taxonomy" id="1465"/>
    <lineage>
        <taxon>Bacteria</taxon>
        <taxon>Bacillati</taxon>
        <taxon>Bacillota</taxon>
        <taxon>Bacilli</taxon>
        <taxon>Bacillales</taxon>
        <taxon>Paenibacillaceae</taxon>
        <taxon>Brevibacillus</taxon>
    </lineage>
</organism>
<feature type="transmembrane region" description="Helical" evidence="10">
    <location>
        <begin position="196"/>
        <end position="216"/>
    </location>
</feature>
<feature type="transmembrane region" description="Helical" evidence="10">
    <location>
        <begin position="237"/>
        <end position="259"/>
    </location>
</feature>
<feature type="transmembrane region" description="Helical" evidence="10">
    <location>
        <begin position="279"/>
        <end position="301"/>
    </location>
</feature>
<dbReference type="PANTHER" id="PTHR43823:SF4">
    <property type="entry name" value="SPORULATION PROTEIN YKVU"/>
    <property type="match status" value="1"/>
</dbReference>
<feature type="transmembrane region" description="Helical" evidence="10">
    <location>
        <begin position="56"/>
        <end position="82"/>
    </location>
</feature>
<keyword evidence="5" id="KW-1003">Cell membrane</keyword>
<protein>
    <recommendedName>
        <fullName evidence="3">Multidrug export protein MepA</fullName>
    </recommendedName>
</protein>
<feature type="transmembrane region" description="Helical" evidence="10">
    <location>
        <begin position="94"/>
        <end position="117"/>
    </location>
</feature>
<evidence type="ECO:0000313" key="11">
    <source>
        <dbReference type="EMBL" id="AKF92958.1"/>
    </source>
</evidence>
<evidence type="ECO:0000256" key="6">
    <source>
        <dbReference type="ARBA" id="ARBA00022692"/>
    </source>
</evidence>
<dbReference type="NCBIfam" id="TIGR00797">
    <property type="entry name" value="matE"/>
    <property type="match status" value="1"/>
</dbReference>
<dbReference type="GO" id="GO:0005886">
    <property type="term" value="C:plasma membrane"/>
    <property type="evidence" value="ECO:0007669"/>
    <property type="project" value="UniProtKB-SubCell"/>
</dbReference>
<dbReference type="GO" id="GO:0042910">
    <property type="term" value="F:xenobiotic transmembrane transporter activity"/>
    <property type="evidence" value="ECO:0007669"/>
    <property type="project" value="InterPro"/>
</dbReference>
<feature type="transmembrane region" description="Helical" evidence="10">
    <location>
        <begin position="388"/>
        <end position="407"/>
    </location>
</feature>
<dbReference type="Pfam" id="PF01554">
    <property type="entry name" value="MatE"/>
    <property type="match status" value="2"/>
</dbReference>
<evidence type="ECO:0000256" key="9">
    <source>
        <dbReference type="ARBA" id="ARBA00023251"/>
    </source>
</evidence>
<evidence type="ECO:0000256" key="1">
    <source>
        <dbReference type="ARBA" id="ARBA00004651"/>
    </source>
</evidence>
<keyword evidence="8 10" id="KW-0472">Membrane</keyword>
<feature type="transmembrane region" description="Helical" evidence="10">
    <location>
        <begin position="170"/>
        <end position="190"/>
    </location>
</feature>
<evidence type="ECO:0000256" key="3">
    <source>
        <dbReference type="ARBA" id="ARBA00022106"/>
    </source>
</evidence>
<name>A0A0F7BYQ0_BRELA</name>
<evidence type="ECO:0000256" key="4">
    <source>
        <dbReference type="ARBA" id="ARBA00022448"/>
    </source>
</evidence>
<dbReference type="InterPro" id="IPR051327">
    <property type="entry name" value="MATE_MepA_subfamily"/>
</dbReference>
<dbReference type="PIRSF" id="PIRSF006603">
    <property type="entry name" value="DinF"/>
    <property type="match status" value="1"/>
</dbReference>
<dbReference type="InterPro" id="IPR048279">
    <property type="entry name" value="MdtK-like"/>
</dbReference>
<gene>
    <name evidence="11" type="ORF">EX87_04200</name>
</gene>
<evidence type="ECO:0000256" key="8">
    <source>
        <dbReference type="ARBA" id="ARBA00023136"/>
    </source>
</evidence>
<reference evidence="11" key="1">
    <citation type="submission" date="2015-03" db="EMBL/GenBank/DDBJ databases">
        <title>MIGS Cultured Bacterial/Archaeal sample from Brevibacillus laterosporus.</title>
        <authorList>
            <person name="Zeng D."/>
            <person name="Zhu L."/>
            <person name="Dong G."/>
            <person name="Ye W."/>
            <person name="Ren D."/>
            <person name="Wu L."/>
            <person name="Xu J."/>
            <person name="Li G."/>
            <person name="Guo L."/>
        </authorList>
    </citation>
    <scope>NUCLEOTIDE SEQUENCE</scope>
    <source>
        <strain evidence="11">B9</strain>
    </source>
</reference>
<keyword evidence="4" id="KW-0813">Transport</keyword>
<dbReference type="GO" id="GO:0015297">
    <property type="term" value="F:antiporter activity"/>
    <property type="evidence" value="ECO:0007669"/>
    <property type="project" value="InterPro"/>
</dbReference>
<comment type="similarity">
    <text evidence="2">Belongs to the multi antimicrobial extrusion (MATE) (TC 2.A.66.1) family. MepA subfamily.</text>
</comment>
<evidence type="ECO:0000256" key="2">
    <source>
        <dbReference type="ARBA" id="ARBA00008417"/>
    </source>
</evidence>
<keyword evidence="6 10" id="KW-0812">Transmembrane</keyword>
<evidence type="ECO:0000256" key="10">
    <source>
        <dbReference type="SAM" id="Phobius"/>
    </source>
</evidence>
<feature type="transmembrane region" description="Helical" evidence="10">
    <location>
        <begin position="322"/>
        <end position="344"/>
    </location>
</feature>
<dbReference type="EMBL" id="CP011074">
    <property type="protein sequence ID" value="AKF92958.1"/>
    <property type="molecule type" value="Genomic_DNA"/>
</dbReference>
<keyword evidence="7 10" id="KW-1133">Transmembrane helix</keyword>
<proteinExistence type="inferred from homology"/>
<comment type="subcellular location">
    <subcellularLocation>
        <location evidence="1">Cell membrane</location>
        <topology evidence="1">Multi-pass membrane protein</topology>
    </subcellularLocation>
</comment>
<accession>A0A0F7BYQ0</accession>
<sequence>MTDAAMKLRETPVPKLFISYLIPSVLGMLLMSINIFVDGVFVSRGVGPEGLAGVNISVPAFSIFLSISLWIGMGGATLYSAALGRNEVTHARQIFTQSFALAILLVSLIMAVCLTHIEQIAYIFGADKAILPYVLDYLRVLLTFGIVYVLENILSIFIRNDGNPKLAMMGLIVTSVLNILFNYIFIFMMGMGVKGAAYATILSAAIGFLVLLTHFWKKGSTLRFVAFRFQLKEIGQIVNIGFPSFIAESTIAITTLAYNLAFMKYMGAQGVAAYAIVNYIHAMLLLLFMGVGAALQPIASFHYGAQLSERLRASLRLTVKTGWGFGIAALLFGVLFSNVFIMLFDIQSEELIQITVNGMNLFFINYLFLGYNLVYGEYFQAIQKIRKSLLIILTRGVLLVIPLLFILPKWFGINGIWLAIPIAEALTALGIRMLNRKTPPVPQFTKRETEVTTL</sequence>
<feature type="transmembrane region" description="Helical" evidence="10">
    <location>
        <begin position="16"/>
        <end position="36"/>
    </location>
</feature>
<dbReference type="CDD" id="cd13143">
    <property type="entry name" value="MATE_MepA_like"/>
    <property type="match status" value="1"/>
</dbReference>
<dbReference type="GO" id="GO:0046677">
    <property type="term" value="P:response to antibiotic"/>
    <property type="evidence" value="ECO:0007669"/>
    <property type="project" value="UniProtKB-KW"/>
</dbReference>
<keyword evidence="9" id="KW-0046">Antibiotic resistance</keyword>
<feature type="transmembrane region" description="Helical" evidence="10">
    <location>
        <begin position="356"/>
        <end position="376"/>
    </location>
</feature>
<dbReference type="InterPro" id="IPR002528">
    <property type="entry name" value="MATE_fam"/>
</dbReference>
<dbReference type="InterPro" id="IPR045070">
    <property type="entry name" value="MATE_MepA-like"/>
</dbReference>
<dbReference type="PANTHER" id="PTHR43823">
    <property type="entry name" value="SPORULATION PROTEIN YKVU"/>
    <property type="match status" value="1"/>
</dbReference>
<dbReference type="AlphaFoldDB" id="A0A0F7BYQ0"/>
<feature type="transmembrane region" description="Helical" evidence="10">
    <location>
        <begin position="413"/>
        <end position="434"/>
    </location>
</feature>
<evidence type="ECO:0000256" key="5">
    <source>
        <dbReference type="ARBA" id="ARBA00022475"/>
    </source>
</evidence>
<dbReference type="RefSeq" id="WP_031411661.1">
    <property type="nucleotide sequence ID" value="NZ_CP011074.1"/>
</dbReference>
<evidence type="ECO:0000256" key="7">
    <source>
        <dbReference type="ARBA" id="ARBA00022989"/>
    </source>
</evidence>
<feature type="transmembrane region" description="Helical" evidence="10">
    <location>
        <begin position="137"/>
        <end position="158"/>
    </location>
</feature>